<comment type="caution">
    <text evidence="7">The sequence shown here is derived from an EMBL/GenBank/DDBJ whole genome shotgun (WGS) entry which is preliminary data.</text>
</comment>
<dbReference type="InterPro" id="IPR036388">
    <property type="entry name" value="WH-like_DNA-bd_sf"/>
</dbReference>
<dbReference type="InterPro" id="IPR000232">
    <property type="entry name" value="HSF_DNA-bd"/>
</dbReference>
<dbReference type="SMART" id="SM00415">
    <property type="entry name" value="HSF"/>
    <property type="match status" value="1"/>
</dbReference>
<dbReference type="PRINTS" id="PR00056">
    <property type="entry name" value="HSFDOMAIN"/>
</dbReference>
<dbReference type="AlphaFoldDB" id="A0A9W7L7T0"/>
<dbReference type="GO" id="GO:0005634">
    <property type="term" value="C:nucleus"/>
    <property type="evidence" value="ECO:0007669"/>
    <property type="project" value="UniProtKB-SubCell"/>
</dbReference>
<feature type="compositionally biased region" description="Basic and acidic residues" evidence="5">
    <location>
        <begin position="344"/>
        <end position="362"/>
    </location>
</feature>
<organism evidence="7 8">
    <name type="scientific">Triparma retinervis</name>
    <dbReference type="NCBI Taxonomy" id="2557542"/>
    <lineage>
        <taxon>Eukaryota</taxon>
        <taxon>Sar</taxon>
        <taxon>Stramenopiles</taxon>
        <taxon>Ochrophyta</taxon>
        <taxon>Bolidophyceae</taxon>
        <taxon>Parmales</taxon>
        <taxon>Triparmaceae</taxon>
        <taxon>Triparma</taxon>
    </lineage>
</organism>
<evidence type="ECO:0000256" key="1">
    <source>
        <dbReference type="ARBA" id="ARBA00004123"/>
    </source>
</evidence>
<evidence type="ECO:0000313" key="7">
    <source>
        <dbReference type="EMBL" id="GMI36565.1"/>
    </source>
</evidence>
<feature type="compositionally biased region" description="Acidic residues" evidence="5">
    <location>
        <begin position="208"/>
        <end position="217"/>
    </location>
</feature>
<feature type="region of interest" description="Disordered" evidence="5">
    <location>
        <begin position="208"/>
        <end position="227"/>
    </location>
</feature>
<dbReference type="GO" id="GO:0043565">
    <property type="term" value="F:sequence-specific DNA binding"/>
    <property type="evidence" value="ECO:0007669"/>
    <property type="project" value="InterPro"/>
</dbReference>
<evidence type="ECO:0000256" key="3">
    <source>
        <dbReference type="ARBA" id="ARBA00023242"/>
    </source>
</evidence>
<dbReference type="PANTHER" id="PTHR10015:SF427">
    <property type="entry name" value="HEAT SHOCK FACTOR PROTEIN"/>
    <property type="match status" value="1"/>
</dbReference>
<keyword evidence="2" id="KW-0238">DNA-binding</keyword>
<proteinExistence type="inferred from homology"/>
<dbReference type="OrthoDB" id="60033at2759"/>
<dbReference type="InterPro" id="IPR036390">
    <property type="entry name" value="WH_DNA-bd_sf"/>
</dbReference>
<gene>
    <name evidence="7" type="ORF">TrRE_jg5004</name>
</gene>
<keyword evidence="8" id="KW-1185">Reference proteome</keyword>
<dbReference type="EMBL" id="BRXZ01007949">
    <property type="protein sequence ID" value="GMI36565.1"/>
    <property type="molecule type" value="Genomic_DNA"/>
</dbReference>
<dbReference type="Gene3D" id="1.10.10.10">
    <property type="entry name" value="Winged helix-like DNA-binding domain superfamily/Winged helix DNA-binding domain"/>
    <property type="match status" value="1"/>
</dbReference>
<dbReference type="SUPFAM" id="SSF46785">
    <property type="entry name" value="Winged helix' DNA-binding domain"/>
    <property type="match status" value="1"/>
</dbReference>
<dbReference type="GO" id="GO:0003700">
    <property type="term" value="F:DNA-binding transcription factor activity"/>
    <property type="evidence" value="ECO:0007669"/>
    <property type="project" value="InterPro"/>
</dbReference>
<dbReference type="Proteomes" id="UP001165082">
    <property type="component" value="Unassembled WGS sequence"/>
</dbReference>
<feature type="compositionally biased region" description="Acidic residues" evidence="5">
    <location>
        <begin position="191"/>
        <end position="203"/>
    </location>
</feature>
<comment type="subcellular location">
    <subcellularLocation>
        <location evidence="1">Nucleus</location>
    </subcellularLocation>
</comment>
<keyword evidence="3" id="KW-0539">Nucleus</keyword>
<feature type="region of interest" description="Disordered" evidence="5">
    <location>
        <begin position="328"/>
        <end position="362"/>
    </location>
</feature>
<feature type="region of interest" description="Disordered" evidence="5">
    <location>
        <begin position="134"/>
        <end position="203"/>
    </location>
</feature>
<accession>A0A9W7L7T0</accession>
<reference evidence="7" key="1">
    <citation type="submission" date="2022-07" db="EMBL/GenBank/DDBJ databases">
        <title>Genome analysis of Parmales, a sister group of diatoms, reveals the evolutionary specialization of diatoms from phago-mixotrophs to photoautotrophs.</title>
        <authorList>
            <person name="Ban H."/>
            <person name="Sato S."/>
            <person name="Yoshikawa S."/>
            <person name="Kazumasa Y."/>
            <person name="Nakamura Y."/>
            <person name="Ichinomiya M."/>
            <person name="Saitoh K."/>
            <person name="Sato N."/>
            <person name="Blanc-Mathieu R."/>
            <person name="Endo H."/>
            <person name="Kuwata A."/>
            <person name="Ogata H."/>
        </authorList>
    </citation>
    <scope>NUCLEOTIDE SEQUENCE</scope>
</reference>
<feature type="compositionally biased region" description="Basic residues" evidence="5">
    <location>
        <begin position="328"/>
        <end position="343"/>
    </location>
</feature>
<protein>
    <recommendedName>
        <fullName evidence="6">HSF-type DNA-binding domain-containing protein</fullName>
    </recommendedName>
</protein>
<dbReference type="Pfam" id="PF00447">
    <property type="entry name" value="HSF_DNA-bind"/>
    <property type="match status" value="1"/>
</dbReference>
<feature type="compositionally biased region" description="Polar residues" evidence="5">
    <location>
        <begin position="170"/>
        <end position="184"/>
    </location>
</feature>
<feature type="compositionally biased region" description="Polar residues" evidence="5">
    <location>
        <begin position="141"/>
        <end position="160"/>
    </location>
</feature>
<name>A0A9W7L7T0_9STRA</name>
<evidence type="ECO:0000313" key="8">
    <source>
        <dbReference type="Proteomes" id="UP001165082"/>
    </source>
</evidence>
<evidence type="ECO:0000256" key="5">
    <source>
        <dbReference type="SAM" id="MobiDB-lite"/>
    </source>
</evidence>
<evidence type="ECO:0000259" key="6">
    <source>
        <dbReference type="SMART" id="SM00415"/>
    </source>
</evidence>
<comment type="similarity">
    <text evidence="4">Belongs to the HSF family.</text>
</comment>
<sequence length="362" mass="39408">MLSESKRARVINEVVPRFVIPAINQAALMKESQRTLQRSSSVGKPVTVEGISGDLWGDGTYGMDISTPGIRVTTSNDADVRSFGDLFGGSITGASVNTWEHMLMGVGEMASVPSNPNFESSVAAANVRESGGRGYHAPPLFTQQSFGGMSALTGSGSGQQRDGVKENANESEASNGGGVRSSSGDDMMRESDDDGMDGTLEDGLTQDEIPESEEVMEGTETQIASVTTRKSKKTGEVVGLFPKMLYTLIEKEDDSIIKWTNEGVAFRVFSPRKLEMILKKYFRHEKFSSFQRQLNMYGFAKMSGGEFGGSFRREGFFRGLKEFDHITRRMKKKGSAVGGRKKAPKQEGGGEKRGKKERKLSA</sequence>
<evidence type="ECO:0000256" key="4">
    <source>
        <dbReference type="RuleBase" id="RU004020"/>
    </source>
</evidence>
<feature type="domain" description="HSF-type DNA-binding" evidence="6">
    <location>
        <begin position="237"/>
        <end position="329"/>
    </location>
</feature>
<dbReference type="PANTHER" id="PTHR10015">
    <property type="entry name" value="HEAT SHOCK TRANSCRIPTION FACTOR"/>
    <property type="match status" value="1"/>
</dbReference>
<evidence type="ECO:0000256" key="2">
    <source>
        <dbReference type="ARBA" id="ARBA00023125"/>
    </source>
</evidence>